<dbReference type="PANTHER" id="PTHR43848:SF5">
    <property type="entry name" value="SPERMIDINE_PUTRESCINE TRANSPORT SYSTEM PERMEASE PROTEIN POTC"/>
    <property type="match status" value="1"/>
</dbReference>
<evidence type="ECO:0000259" key="12">
    <source>
        <dbReference type="PROSITE" id="PS50928"/>
    </source>
</evidence>
<dbReference type="GO" id="GO:0055085">
    <property type="term" value="P:transmembrane transport"/>
    <property type="evidence" value="ECO:0007669"/>
    <property type="project" value="InterPro"/>
</dbReference>
<dbReference type="Proteomes" id="UP000245461">
    <property type="component" value="Unassembled WGS sequence"/>
</dbReference>
<evidence type="ECO:0000256" key="2">
    <source>
        <dbReference type="ARBA" id="ARBA00007069"/>
    </source>
</evidence>
<dbReference type="EMBL" id="QGLE01000015">
    <property type="protein sequence ID" value="PWR18435.1"/>
    <property type="molecule type" value="Genomic_DNA"/>
</dbReference>
<protein>
    <recommendedName>
        <fullName evidence="10">Spermidine/putrescine transport system permease protein PotC</fullName>
    </recommendedName>
</protein>
<comment type="function">
    <text evidence="9">Required for the activity of the bacterial periplasmic transport system of putrescine and spermidine.</text>
</comment>
<dbReference type="Pfam" id="PF00528">
    <property type="entry name" value="BPD_transp_1"/>
    <property type="match status" value="1"/>
</dbReference>
<comment type="similarity">
    <text evidence="2">Belongs to the binding-protein-dependent transport system permease family. CysTW subfamily.</text>
</comment>
<evidence type="ECO:0000313" key="13">
    <source>
        <dbReference type="EMBL" id="PWR18435.1"/>
    </source>
</evidence>
<evidence type="ECO:0000256" key="10">
    <source>
        <dbReference type="ARBA" id="ARBA00039580"/>
    </source>
</evidence>
<comment type="subcellular location">
    <subcellularLocation>
        <location evidence="1">Cell inner membrane</location>
        <topology evidence="1">Multi-pass membrane protein</topology>
    </subcellularLocation>
    <subcellularLocation>
        <location evidence="11">Cell membrane</location>
        <topology evidence="11">Multi-pass membrane protein</topology>
    </subcellularLocation>
</comment>
<feature type="transmembrane region" description="Helical" evidence="11">
    <location>
        <begin position="69"/>
        <end position="88"/>
    </location>
</feature>
<dbReference type="GO" id="GO:0005886">
    <property type="term" value="C:plasma membrane"/>
    <property type="evidence" value="ECO:0007669"/>
    <property type="project" value="UniProtKB-SubCell"/>
</dbReference>
<proteinExistence type="inferred from homology"/>
<keyword evidence="14" id="KW-1185">Reference proteome</keyword>
<evidence type="ECO:0000256" key="5">
    <source>
        <dbReference type="ARBA" id="ARBA00022519"/>
    </source>
</evidence>
<feature type="transmembrane region" description="Helical" evidence="11">
    <location>
        <begin position="237"/>
        <end position="256"/>
    </location>
</feature>
<evidence type="ECO:0000256" key="9">
    <source>
        <dbReference type="ARBA" id="ARBA00037216"/>
    </source>
</evidence>
<reference evidence="13 14" key="1">
    <citation type="submission" date="2018-05" db="EMBL/GenBank/DDBJ databases">
        <title>Zavarzinia sp. HR-AS.</title>
        <authorList>
            <person name="Lee Y."/>
            <person name="Jeon C.O."/>
        </authorList>
    </citation>
    <scope>NUCLEOTIDE SEQUENCE [LARGE SCALE GENOMIC DNA]</scope>
    <source>
        <strain evidence="13 14">HR-AS</strain>
    </source>
</reference>
<dbReference type="InterPro" id="IPR035906">
    <property type="entry name" value="MetI-like_sf"/>
</dbReference>
<keyword evidence="5" id="KW-0997">Cell inner membrane</keyword>
<feature type="transmembrane region" description="Helical" evidence="11">
    <location>
        <begin position="206"/>
        <end position="225"/>
    </location>
</feature>
<keyword evidence="7 11" id="KW-1133">Transmembrane helix</keyword>
<evidence type="ECO:0000256" key="8">
    <source>
        <dbReference type="ARBA" id="ARBA00023136"/>
    </source>
</evidence>
<keyword evidence="4" id="KW-1003">Cell membrane</keyword>
<evidence type="ECO:0000256" key="3">
    <source>
        <dbReference type="ARBA" id="ARBA00022448"/>
    </source>
</evidence>
<keyword evidence="3 11" id="KW-0813">Transport</keyword>
<comment type="caution">
    <text evidence="13">The sequence shown here is derived from an EMBL/GenBank/DDBJ whole genome shotgun (WGS) entry which is preliminary data.</text>
</comment>
<organism evidence="13 14">
    <name type="scientific">Zavarzinia aquatilis</name>
    <dbReference type="NCBI Taxonomy" id="2211142"/>
    <lineage>
        <taxon>Bacteria</taxon>
        <taxon>Pseudomonadati</taxon>
        <taxon>Pseudomonadota</taxon>
        <taxon>Alphaproteobacteria</taxon>
        <taxon>Rhodospirillales</taxon>
        <taxon>Zavarziniaceae</taxon>
        <taxon>Zavarzinia</taxon>
    </lineage>
</organism>
<keyword evidence="6 11" id="KW-0812">Transmembrane</keyword>
<feature type="domain" description="ABC transmembrane type-1" evidence="12">
    <location>
        <begin position="65"/>
        <end position="253"/>
    </location>
</feature>
<evidence type="ECO:0000256" key="4">
    <source>
        <dbReference type="ARBA" id="ARBA00022475"/>
    </source>
</evidence>
<dbReference type="RefSeq" id="WP_109907853.1">
    <property type="nucleotide sequence ID" value="NZ_QGLE01000015.1"/>
</dbReference>
<dbReference type="CDD" id="cd06261">
    <property type="entry name" value="TM_PBP2"/>
    <property type="match status" value="1"/>
</dbReference>
<keyword evidence="8 11" id="KW-0472">Membrane</keyword>
<dbReference type="Gene3D" id="1.10.3720.10">
    <property type="entry name" value="MetI-like"/>
    <property type="match status" value="1"/>
</dbReference>
<sequence length="261" mass="28198">MSDNPLRRFPGTGTAALAFFVFLYAPVVVLIALSFNSGRSSTLWEGFTFDWYGVVLDNPDILRAAKNSLIVGTISTVLSTMLATLAAIGLDRARFRGMNAVNSVIALPLVVPEIVTAVATLIFFLSIGLKLGLGTVILAHVVFCIPFAYLPIKARLEGMPIAYREAAADLYANEWQTFRRVTLPLLWPGVIAGAMLAFITSLDDFVITYFVAGPGASTLPIYIFASLRMGVTPEVNAISSLMLVVSILFVSVSAWIGRRSK</sequence>
<dbReference type="OrthoDB" id="7268769at2"/>
<evidence type="ECO:0000256" key="6">
    <source>
        <dbReference type="ARBA" id="ARBA00022692"/>
    </source>
</evidence>
<gene>
    <name evidence="13" type="ORF">DKG74_19520</name>
</gene>
<evidence type="ECO:0000256" key="11">
    <source>
        <dbReference type="RuleBase" id="RU363032"/>
    </source>
</evidence>
<dbReference type="InterPro" id="IPR051789">
    <property type="entry name" value="Bact_Polyamine_Transport"/>
</dbReference>
<dbReference type="AlphaFoldDB" id="A0A317DZV1"/>
<accession>A0A317DZV1</accession>
<feature type="transmembrane region" description="Helical" evidence="11">
    <location>
        <begin position="100"/>
        <end position="125"/>
    </location>
</feature>
<evidence type="ECO:0000256" key="7">
    <source>
        <dbReference type="ARBA" id="ARBA00022989"/>
    </source>
</evidence>
<dbReference type="InterPro" id="IPR000515">
    <property type="entry name" value="MetI-like"/>
</dbReference>
<feature type="transmembrane region" description="Helical" evidence="11">
    <location>
        <begin position="181"/>
        <end position="200"/>
    </location>
</feature>
<dbReference type="PANTHER" id="PTHR43848">
    <property type="entry name" value="PUTRESCINE TRANSPORT SYSTEM PERMEASE PROTEIN POTI"/>
    <property type="match status" value="1"/>
</dbReference>
<feature type="transmembrane region" description="Helical" evidence="11">
    <location>
        <begin position="12"/>
        <end position="35"/>
    </location>
</feature>
<evidence type="ECO:0000256" key="1">
    <source>
        <dbReference type="ARBA" id="ARBA00004429"/>
    </source>
</evidence>
<name>A0A317DZV1_9PROT</name>
<evidence type="ECO:0000313" key="14">
    <source>
        <dbReference type="Proteomes" id="UP000245461"/>
    </source>
</evidence>
<dbReference type="SUPFAM" id="SSF161098">
    <property type="entry name" value="MetI-like"/>
    <property type="match status" value="1"/>
</dbReference>
<dbReference type="PROSITE" id="PS50928">
    <property type="entry name" value="ABC_TM1"/>
    <property type="match status" value="1"/>
</dbReference>
<feature type="transmembrane region" description="Helical" evidence="11">
    <location>
        <begin position="131"/>
        <end position="150"/>
    </location>
</feature>